<organism evidence="9 10">
    <name type="scientific">Vibrio genomosp. F10</name>
    <dbReference type="NCBI Taxonomy" id="723171"/>
    <lineage>
        <taxon>Bacteria</taxon>
        <taxon>Pseudomonadati</taxon>
        <taxon>Pseudomonadota</taxon>
        <taxon>Gammaproteobacteria</taxon>
        <taxon>Vibrionales</taxon>
        <taxon>Vibrionaceae</taxon>
        <taxon>Vibrio</taxon>
    </lineage>
</organism>
<evidence type="ECO:0000256" key="4">
    <source>
        <dbReference type="ARBA" id="ARBA00022692"/>
    </source>
</evidence>
<evidence type="ECO:0000313" key="10">
    <source>
        <dbReference type="Proteomes" id="UP000093173"/>
    </source>
</evidence>
<keyword evidence="5 8" id="KW-1133">Transmembrane helix</keyword>
<evidence type="ECO:0000256" key="3">
    <source>
        <dbReference type="ARBA" id="ARBA00022475"/>
    </source>
</evidence>
<dbReference type="Proteomes" id="UP000093173">
    <property type="component" value="Unassembled WGS sequence"/>
</dbReference>
<gene>
    <name evidence="9" type="ORF">A6E14_03975</name>
</gene>
<dbReference type="AlphaFoldDB" id="A0A1B9R3B3"/>
<comment type="subcellular location">
    <subcellularLocation>
        <location evidence="1">Cell membrane</location>
        <topology evidence="1">Single-pass membrane protein</topology>
    </subcellularLocation>
    <subcellularLocation>
        <location evidence="7">Cell membrane</location>
        <topology evidence="7">Single-pass type II membrane protein</topology>
    </subcellularLocation>
</comment>
<keyword evidence="3" id="KW-1003">Cell membrane</keyword>
<evidence type="ECO:0000256" key="5">
    <source>
        <dbReference type="ARBA" id="ARBA00022989"/>
    </source>
</evidence>
<dbReference type="EMBL" id="MAJZ01000055">
    <property type="protein sequence ID" value="OCH78675.1"/>
    <property type="molecule type" value="Genomic_DNA"/>
</dbReference>
<keyword evidence="10" id="KW-1185">Reference proteome</keyword>
<keyword evidence="7" id="KW-0813">Transport</keyword>
<reference evidence="10" key="1">
    <citation type="submission" date="2016-06" db="EMBL/GenBank/DDBJ databases">
        <authorList>
            <person name="Hehemann J.-H."/>
            <person name="Arevalo P."/>
            <person name="Datta M.S."/>
            <person name="Polz M.F."/>
        </authorList>
    </citation>
    <scope>NUCLEOTIDE SEQUENCE [LARGE SCALE GENOMIC DNA]</scope>
    <source>
        <strain evidence="10">9CSC122</strain>
    </source>
</reference>
<protein>
    <submittedName>
        <fullName evidence="9">Biopolymer transporter ExbD</fullName>
    </submittedName>
</protein>
<dbReference type="RefSeq" id="WP_017036522.1">
    <property type="nucleotide sequence ID" value="NZ_JBNGCH010000055.1"/>
</dbReference>
<evidence type="ECO:0000256" key="2">
    <source>
        <dbReference type="ARBA" id="ARBA00005811"/>
    </source>
</evidence>
<evidence type="ECO:0000256" key="7">
    <source>
        <dbReference type="RuleBase" id="RU003879"/>
    </source>
</evidence>
<evidence type="ECO:0000256" key="1">
    <source>
        <dbReference type="ARBA" id="ARBA00004162"/>
    </source>
</evidence>
<keyword evidence="6 8" id="KW-0472">Membrane</keyword>
<accession>A0A1B9R3B3</accession>
<evidence type="ECO:0000256" key="6">
    <source>
        <dbReference type="ARBA" id="ARBA00023136"/>
    </source>
</evidence>
<dbReference type="GO" id="GO:0005886">
    <property type="term" value="C:plasma membrane"/>
    <property type="evidence" value="ECO:0007669"/>
    <property type="project" value="UniProtKB-SubCell"/>
</dbReference>
<dbReference type="PANTHER" id="PTHR30558">
    <property type="entry name" value="EXBD MEMBRANE COMPONENT OF PMF-DRIVEN MACROMOLECULE IMPORT SYSTEM"/>
    <property type="match status" value="1"/>
</dbReference>
<comment type="caution">
    <text evidence="9">The sequence shown here is derived from an EMBL/GenBank/DDBJ whole genome shotgun (WGS) entry which is preliminary data.</text>
</comment>
<evidence type="ECO:0000256" key="8">
    <source>
        <dbReference type="SAM" id="Phobius"/>
    </source>
</evidence>
<dbReference type="PANTHER" id="PTHR30558:SF15">
    <property type="entry name" value="BIOPOLYMER TRANSPORT PROTEIN EXBD1"/>
    <property type="match status" value="1"/>
</dbReference>
<dbReference type="GO" id="GO:0015031">
    <property type="term" value="P:protein transport"/>
    <property type="evidence" value="ECO:0007669"/>
    <property type="project" value="UniProtKB-KW"/>
</dbReference>
<proteinExistence type="inferred from homology"/>
<comment type="similarity">
    <text evidence="2 7">Belongs to the ExbD/TolR family.</text>
</comment>
<sequence length="141" mass="15931">MITSKMHSNIGAEDLKPDLTPLLDIIFIVMVFLLLTANIDIKTMDVDIPTTNEQTVLTDVDSDVIAINLMLDAPNWAIEKQTFQDWDTFTQALIDVSNQYPKRSLVIGSDKNVPVEKMLQLLAFMQKNDMNATSIIMDEEK</sequence>
<name>A0A1B9R3B3_9VIBR</name>
<evidence type="ECO:0000313" key="9">
    <source>
        <dbReference type="EMBL" id="OCH78675.1"/>
    </source>
</evidence>
<feature type="transmembrane region" description="Helical" evidence="8">
    <location>
        <begin position="20"/>
        <end position="39"/>
    </location>
</feature>
<keyword evidence="4 7" id="KW-0812">Transmembrane</keyword>
<dbReference type="InterPro" id="IPR003400">
    <property type="entry name" value="ExbD"/>
</dbReference>
<dbReference type="GO" id="GO:0022857">
    <property type="term" value="F:transmembrane transporter activity"/>
    <property type="evidence" value="ECO:0007669"/>
    <property type="project" value="InterPro"/>
</dbReference>
<dbReference type="Pfam" id="PF02472">
    <property type="entry name" value="ExbD"/>
    <property type="match status" value="1"/>
</dbReference>
<keyword evidence="7" id="KW-0653">Protein transport</keyword>